<dbReference type="PANTHER" id="PTHR22993">
    <property type="entry name" value="FORMAMIDOPYRIMIDINE-DNA GLYCOSYLASE"/>
    <property type="match status" value="1"/>
</dbReference>
<dbReference type="EMBL" id="CP098023">
    <property type="protein sequence ID" value="WKD49788.1"/>
    <property type="molecule type" value="Genomic_DNA"/>
</dbReference>
<dbReference type="PANTHER" id="PTHR22993:SF9">
    <property type="entry name" value="FORMAMIDOPYRIMIDINE-DNA GLYCOSYLASE"/>
    <property type="match status" value="1"/>
</dbReference>
<evidence type="ECO:0000256" key="15">
    <source>
        <dbReference type="HAMAP-Rule" id="MF_00103"/>
    </source>
</evidence>
<evidence type="ECO:0000256" key="8">
    <source>
        <dbReference type="ARBA" id="ARBA00022833"/>
    </source>
</evidence>
<dbReference type="EC" id="4.2.99.18" evidence="15"/>
<feature type="active site" description="Proton donor" evidence="15">
    <location>
        <position position="3"/>
    </location>
</feature>
<keyword evidence="4 15" id="KW-0479">Metal-binding</keyword>
<evidence type="ECO:0000256" key="5">
    <source>
        <dbReference type="ARBA" id="ARBA00022763"/>
    </source>
</evidence>
<dbReference type="RefSeq" id="WP_301415635.1">
    <property type="nucleotide sequence ID" value="NZ_CP098023.1"/>
</dbReference>
<dbReference type="SMART" id="SM00898">
    <property type="entry name" value="Fapy_DNA_glyco"/>
    <property type="match status" value="1"/>
</dbReference>
<keyword evidence="12 15" id="KW-0511">Multifunctional enzyme</keyword>
<comment type="function">
    <text evidence="15">Involved in base excision repair of DNA damaged by oxidation or by mutagenic agents. Acts as DNA glycosylase that recognizes and removes damaged bases. Has a preference for oxidized purines, such as 7,8-dihydro-8-oxoguanine (8-oxoG). Has AP (apurinic/apyrimidinic) lyase activity and introduces nicks in the DNA strand. Cleaves the DNA backbone by beta-delta elimination to generate a single-strand break at the site of the removed base with both 3'- and 5'-phosphates.</text>
</comment>
<evidence type="ECO:0000256" key="6">
    <source>
        <dbReference type="ARBA" id="ARBA00022771"/>
    </source>
</evidence>
<evidence type="ECO:0000256" key="14">
    <source>
        <dbReference type="ARBA" id="ARBA00044632"/>
    </source>
</evidence>
<evidence type="ECO:0000256" key="2">
    <source>
        <dbReference type="ARBA" id="ARBA00009409"/>
    </source>
</evidence>
<evidence type="ECO:0000256" key="9">
    <source>
        <dbReference type="ARBA" id="ARBA00023125"/>
    </source>
</evidence>
<feature type="binding site" evidence="15">
    <location>
        <position position="152"/>
    </location>
    <ligand>
        <name>DNA</name>
        <dbReference type="ChEBI" id="CHEBI:16991"/>
    </ligand>
</feature>
<evidence type="ECO:0000256" key="1">
    <source>
        <dbReference type="ARBA" id="ARBA00001668"/>
    </source>
</evidence>
<keyword evidence="11 15" id="KW-0456">Lyase</keyword>
<comment type="similarity">
    <text evidence="2 15">Belongs to the FPG family.</text>
</comment>
<accession>A0ABY9ECI7</accession>
<keyword evidence="5 15" id="KW-0227">DNA damage</keyword>
<proteinExistence type="inferred from homology"/>
<evidence type="ECO:0000256" key="10">
    <source>
        <dbReference type="ARBA" id="ARBA00023204"/>
    </source>
</evidence>
<dbReference type="SUPFAM" id="SSF46946">
    <property type="entry name" value="S13-like H2TH domain"/>
    <property type="match status" value="1"/>
</dbReference>
<dbReference type="SMART" id="SM01232">
    <property type="entry name" value="H2TH"/>
    <property type="match status" value="1"/>
</dbReference>
<keyword evidence="7 15" id="KW-0378">Hydrolase</keyword>
<feature type="binding site" evidence="15">
    <location>
        <position position="110"/>
    </location>
    <ligand>
        <name>DNA</name>
        <dbReference type="ChEBI" id="CHEBI:16991"/>
    </ligand>
</feature>
<feature type="domain" description="FPG-type" evidence="16">
    <location>
        <begin position="237"/>
        <end position="271"/>
    </location>
</feature>
<evidence type="ECO:0000256" key="13">
    <source>
        <dbReference type="ARBA" id="ARBA00023295"/>
    </source>
</evidence>
<dbReference type="Proteomes" id="UP001321520">
    <property type="component" value="Chromosome"/>
</dbReference>
<comment type="catalytic activity">
    <reaction evidence="1 15">
        <text>Hydrolysis of DNA containing ring-opened 7-methylguanine residues, releasing 2,6-diamino-4-hydroxy-5-(N-methyl)formamidopyrimidine.</text>
        <dbReference type="EC" id="3.2.2.23"/>
    </reaction>
</comment>
<dbReference type="PROSITE" id="PS51068">
    <property type="entry name" value="FPG_CAT"/>
    <property type="match status" value="1"/>
</dbReference>
<dbReference type="EC" id="3.2.2.23" evidence="15"/>
<dbReference type="Gene3D" id="1.10.8.50">
    <property type="match status" value="1"/>
</dbReference>
<dbReference type="InterPro" id="IPR012319">
    <property type="entry name" value="FPG_cat"/>
</dbReference>
<evidence type="ECO:0000256" key="12">
    <source>
        <dbReference type="ARBA" id="ARBA00023268"/>
    </source>
</evidence>
<dbReference type="Pfam" id="PF06827">
    <property type="entry name" value="zf-FPG_IleRS"/>
    <property type="match status" value="1"/>
</dbReference>
<comment type="subunit">
    <text evidence="3 15">Monomer.</text>
</comment>
<feature type="active site" description="Proton donor; for beta-elimination activity" evidence="15">
    <location>
        <position position="58"/>
    </location>
</feature>
<evidence type="ECO:0000256" key="11">
    <source>
        <dbReference type="ARBA" id="ARBA00023239"/>
    </source>
</evidence>
<protein>
    <recommendedName>
        <fullName evidence="15">Formamidopyrimidine-DNA glycosylase</fullName>
        <shortName evidence="15">Fapy-DNA glycosylase</shortName>
        <ecNumber evidence="15">3.2.2.23</ecNumber>
    </recommendedName>
    <alternativeName>
        <fullName evidence="15">DNA-(apurinic or apyrimidinic site) lyase MutM</fullName>
        <shortName evidence="15">AP lyase MutM</shortName>
        <ecNumber evidence="15">4.2.99.18</ecNumber>
    </alternativeName>
</protein>
<dbReference type="GO" id="GO:0140078">
    <property type="term" value="F:class I DNA-(apurinic or apyrimidinic site) endonuclease activity"/>
    <property type="evidence" value="ECO:0007669"/>
    <property type="project" value="UniProtKB-EC"/>
</dbReference>
<dbReference type="SUPFAM" id="SSF57716">
    <property type="entry name" value="Glucocorticoid receptor-like (DNA-binding domain)"/>
    <property type="match status" value="1"/>
</dbReference>
<keyword evidence="6 15" id="KW-0863">Zinc-finger</keyword>
<dbReference type="CDD" id="cd08966">
    <property type="entry name" value="EcFpg-like_N"/>
    <property type="match status" value="1"/>
</dbReference>
<dbReference type="InterPro" id="IPR010663">
    <property type="entry name" value="Znf_FPG/IleRS"/>
</dbReference>
<dbReference type="Pfam" id="PF01149">
    <property type="entry name" value="Fapy_DNA_glyco"/>
    <property type="match status" value="1"/>
</dbReference>
<feature type="active site" description="Schiff-base intermediate with DNA" evidence="15">
    <location>
        <position position="2"/>
    </location>
</feature>
<dbReference type="SUPFAM" id="SSF81624">
    <property type="entry name" value="N-terminal domain of MutM-like DNA repair proteins"/>
    <property type="match status" value="1"/>
</dbReference>
<comment type="catalytic activity">
    <reaction evidence="14 15">
        <text>2'-deoxyribonucleotide-(2'-deoxyribose 5'-phosphate)-2'-deoxyribonucleotide-DNA = a 3'-end 2'-deoxyribonucleotide-(2,3-dehydro-2,3-deoxyribose 5'-phosphate)-DNA + a 5'-end 5'-phospho-2'-deoxyribonucleoside-DNA + H(+)</text>
        <dbReference type="Rhea" id="RHEA:66592"/>
        <dbReference type="Rhea" id="RHEA-COMP:13180"/>
        <dbReference type="Rhea" id="RHEA-COMP:16897"/>
        <dbReference type="Rhea" id="RHEA-COMP:17067"/>
        <dbReference type="ChEBI" id="CHEBI:15378"/>
        <dbReference type="ChEBI" id="CHEBI:136412"/>
        <dbReference type="ChEBI" id="CHEBI:157695"/>
        <dbReference type="ChEBI" id="CHEBI:167181"/>
        <dbReference type="EC" id="4.2.99.18"/>
    </reaction>
</comment>
<keyword evidence="8 15" id="KW-0862">Zinc</keyword>
<gene>
    <name evidence="15 18" type="primary">mutM</name>
    <name evidence="15" type="synonym">fpg</name>
    <name evidence="18" type="ORF">M8T91_18160</name>
</gene>
<dbReference type="GO" id="GO:0008534">
    <property type="term" value="F:oxidized purine nucleobase lesion DNA N-glycosylase activity"/>
    <property type="evidence" value="ECO:0007669"/>
    <property type="project" value="UniProtKB-EC"/>
</dbReference>
<dbReference type="NCBIfam" id="TIGR00577">
    <property type="entry name" value="fpg"/>
    <property type="match status" value="1"/>
</dbReference>
<dbReference type="InterPro" id="IPR035937">
    <property type="entry name" value="FPG_N"/>
</dbReference>
<dbReference type="InterPro" id="IPR010979">
    <property type="entry name" value="Ribosomal_uS13-like_H2TH"/>
</dbReference>
<dbReference type="PROSITE" id="PS51066">
    <property type="entry name" value="ZF_FPG_2"/>
    <property type="match status" value="1"/>
</dbReference>
<feature type="active site" description="Proton donor; for delta-elimination activity" evidence="15">
    <location>
        <position position="261"/>
    </location>
</feature>
<organism evidence="18 19">
    <name type="scientific">Microbulbifer spongiae</name>
    <dbReference type="NCBI Taxonomy" id="2944933"/>
    <lineage>
        <taxon>Bacteria</taxon>
        <taxon>Pseudomonadati</taxon>
        <taxon>Pseudomonadota</taxon>
        <taxon>Gammaproteobacteria</taxon>
        <taxon>Cellvibrionales</taxon>
        <taxon>Microbulbiferaceae</taxon>
        <taxon>Microbulbifer</taxon>
    </lineage>
</organism>
<keyword evidence="10 15" id="KW-0234">DNA repair</keyword>
<dbReference type="InterPro" id="IPR020629">
    <property type="entry name" value="FPG_Glyclase"/>
</dbReference>
<keyword evidence="9 15" id="KW-0238">DNA-binding</keyword>
<sequence>MPELPEVETTRLGLQSHLEGRRIRSAKVRQPHLRWPVEPDLVRHIRGARIHRLTRRAKYLLVYTDTGCAIWHLGMSGSLRMVEAGTEPEKHDHIDWGLDSGWLLRYRDPRRFGALLWTSGDPLTHKLLRNLGPEPLSGKFNEDYLFSVSRKRRQPVKTLIMDGHIVVGVGNIYASESLFLAGIRPDREAGSISKARYGRLVEAIKQVLQRAITRGGTTLRDFIGGDGKPGYFAQELNVYGRAGAPCPTCTRPLSDRVLGQRNTFFCTRCQR</sequence>
<evidence type="ECO:0000256" key="3">
    <source>
        <dbReference type="ARBA" id="ARBA00011245"/>
    </source>
</evidence>
<evidence type="ECO:0000313" key="18">
    <source>
        <dbReference type="EMBL" id="WKD49788.1"/>
    </source>
</evidence>
<dbReference type="InterPro" id="IPR000214">
    <property type="entry name" value="Znf_DNA_glyclase/AP_lyase"/>
</dbReference>
<feature type="binding site" evidence="15">
    <location>
        <position position="91"/>
    </location>
    <ligand>
        <name>DNA</name>
        <dbReference type="ChEBI" id="CHEBI:16991"/>
    </ligand>
</feature>
<evidence type="ECO:0000259" key="16">
    <source>
        <dbReference type="PROSITE" id="PS51066"/>
    </source>
</evidence>
<keyword evidence="13 15" id="KW-0326">Glycosidase</keyword>
<evidence type="ECO:0000313" key="19">
    <source>
        <dbReference type="Proteomes" id="UP001321520"/>
    </source>
</evidence>
<evidence type="ECO:0000256" key="4">
    <source>
        <dbReference type="ARBA" id="ARBA00022723"/>
    </source>
</evidence>
<dbReference type="Pfam" id="PF06831">
    <property type="entry name" value="H2TH"/>
    <property type="match status" value="1"/>
</dbReference>
<dbReference type="NCBIfam" id="NF002211">
    <property type="entry name" value="PRK01103.1"/>
    <property type="match status" value="1"/>
</dbReference>
<reference evidence="18 19" key="1">
    <citation type="submission" date="2022-05" db="EMBL/GenBank/DDBJ databases">
        <title>Microbulbifer sp. nov., isolated from sponge.</title>
        <authorList>
            <person name="Gao L."/>
        </authorList>
    </citation>
    <scope>NUCLEOTIDE SEQUENCE [LARGE SCALE GENOMIC DNA]</scope>
    <source>
        <strain evidence="18 19">MI-G</strain>
    </source>
</reference>
<feature type="domain" description="Formamidopyrimidine-DNA glycosylase catalytic" evidence="17">
    <location>
        <begin position="2"/>
        <end position="113"/>
    </location>
</feature>
<keyword evidence="19" id="KW-1185">Reference proteome</keyword>
<name>A0ABY9ECI7_9GAMM</name>
<dbReference type="InterPro" id="IPR015886">
    <property type="entry name" value="H2TH_FPG"/>
</dbReference>
<comment type="cofactor">
    <cofactor evidence="15">
        <name>Zn(2+)</name>
        <dbReference type="ChEBI" id="CHEBI:29105"/>
    </cofactor>
    <text evidence="15">Binds 1 zinc ion per subunit.</text>
</comment>
<evidence type="ECO:0000256" key="7">
    <source>
        <dbReference type="ARBA" id="ARBA00022801"/>
    </source>
</evidence>
<evidence type="ECO:0000259" key="17">
    <source>
        <dbReference type="PROSITE" id="PS51068"/>
    </source>
</evidence>
<dbReference type="Gene3D" id="3.20.190.10">
    <property type="entry name" value="MutM-like, N-terminal"/>
    <property type="match status" value="1"/>
</dbReference>
<dbReference type="HAMAP" id="MF_00103">
    <property type="entry name" value="Fapy_DNA_glycosyl"/>
    <property type="match status" value="1"/>
</dbReference>